<dbReference type="GeneID" id="120265836"/>
<dbReference type="PROSITE" id="PS51375">
    <property type="entry name" value="PPR"/>
    <property type="match status" value="4"/>
</dbReference>
<evidence type="ECO:0000313" key="5">
    <source>
        <dbReference type="RefSeq" id="XP_039129747.1"/>
    </source>
</evidence>
<evidence type="ECO:0000313" key="4">
    <source>
        <dbReference type="Proteomes" id="UP001515500"/>
    </source>
</evidence>
<dbReference type="RefSeq" id="XP_039129747.1">
    <property type="nucleotide sequence ID" value="XM_039273813.1"/>
</dbReference>
<protein>
    <submittedName>
        <fullName evidence="5">Pentatricopeptide repeat-containing protein At3g05340</fullName>
    </submittedName>
</protein>
<name>A0AB40BST0_DIOCR</name>
<dbReference type="AlphaFoldDB" id="A0AB40BST0"/>
<dbReference type="InterPro" id="IPR046960">
    <property type="entry name" value="PPR_At4g14850-like_plant"/>
</dbReference>
<comment type="similarity">
    <text evidence="1">Belongs to the PPR family. PCMP-H subfamily.</text>
</comment>
<dbReference type="Pfam" id="PF13041">
    <property type="entry name" value="PPR_2"/>
    <property type="match status" value="1"/>
</dbReference>
<dbReference type="PANTHER" id="PTHR47926:SF374">
    <property type="entry name" value="PENTATRICOPEPTIDE REPEAT-CONTAINING PROTEIN"/>
    <property type="match status" value="1"/>
</dbReference>
<dbReference type="InterPro" id="IPR046848">
    <property type="entry name" value="E_motif"/>
</dbReference>
<feature type="repeat" description="PPR" evidence="3">
    <location>
        <begin position="348"/>
        <end position="378"/>
    </location>
</feature>
<keyword evidence="2" id="KW-0677">Repeat</keyword>
<evidence type="ECO:0000256" key="2">
    <source>
        <dbReference type="ARBA" id="ARBA00022737"/>
    </source>
</evidence>
<reference evidence="5" key="1">
    <citation type="submission" date="2025-08" db="UniProtKB">
        <authorList>
            <consortium name="RefSeq"/>
        </authorList>
    </citation>
    <scope>IDENTIFICATION</scope>
</reference>
<dbReference type="Proteomes" id="UP001515500">
    <property type="component" value="Chromosome 7"/>
</dbReference>
<dbReference type="InterPro" id="IPR011990">
    <property type="entry name" value="TPR-like_helical_dom_sf"/>
</dbReference>
<dbReference type="InterPro" id="IPR002885">
    <property type="entry name" value="PPR_rpt"/>
</dbReference>
<dbReference type="Gene3D" id="1.25.40.10">
    <property type="entry name" value="Tetratricopeptide repeat domain"/>
    <property type="match status" value="4"/>
</dbReference>
<dbReference type="PANTHER" id="PTHR47926">
    <property type="entry name" value="PENTATRICOPEPTIDE REPEAT-CONTAINING PROTEIN"/>
    <property type="match status" value="1"/>
</dbReference>
<evidence type="ECO:0000256" key="1">
    <source>
        <dbReference type="ARBA" id="ARBA00006643"/>
    </source>
</evidence>
<dbReference type="Pfam" id="PF01535">
    <property type="entry name" value="PPR"/>
    <property type="match status" value="6"/>
</dbReference>
<evidence type="ECO:0000256" key="3">
    <source>
        <dbReference type="PROSITE-ProRule" id="PRU00708"/>
    </source>
</evidence>
<feature type="repeat" description="PPR" evidence="3">
    <location>
        <begin position="45"/>
        <end position="79"/>
    </location>
</feature>
<proteinExistence type="inferred from homology"/>
<dbReference type="GO" id="GO:0009451">
    <property type="term" value="P:RNA modification"/>
    <property type="evidence" value="ECO:0007669"/>
    <property type="project" value="InterPro"/>
</dbReference>
<sequence length="607" mass="68104">MKYGFLSFNFSKISEILSRCGREKHLLFGSSIHGYILKSISNGDHVVVWNSLISMYSKCGQLSNARKVFDEMPLRDTVTWNSMTSAFLAVNELEKGFWYFKALLGCGSCSLDHASMTTMLSVCSGPEFFCTGTMLHSLMVFHGFEQVVSVRNALITAYFNCEKQGSARKVFDEMFEKNVITWTAMVSGLARCAMFKESLVLFQEMRRSCLANSLTYSSSLFACSGMRAVREGQQIHGLVLKSGIVADLCVDSALMDMYSKCGFMDDAYRVFKACEEPDDVFLTVILVGFAQNGLEERAFELFVKIVGKGIKVDANMVSAVLGAFGAYAPFALGKQIHTLVVKKCLEFNVFVCNGLINMYSKCGDLRESLKVFELMTHRNLVTWNSLIAAFARHGHGVEALQLYESMKSEYIEPTDVTFLSLLHACSHVGAIEKGMEFINSMSMVYKIEPRMEHYACVVDMLGRAGLVHEAKRYIEKLSVEPNAVLWQALLGACSIHSNAEVGEYAADRLLLLEPDSAAAYVLLANIYSSRRQWKKRAETILKMKEMNVKKDVGVSWVEIEKNVHCFVVEDKVHHQAEYIYEVLNALAAVIRDQEHVPDKLIFNNLIV</sequence>
<dbReference type="Pfam" id="PF20431">
    <property type="entry name" value="E_motif"/>
    <property type="match status" value="1"/>
</dbReference>
<dbReference type="NCBIfam" id="TIGR00756">
    <property type="entry name" value="PPR"/>
    <property type="match status" value="4"/>
</dbReference>
<dbReference type="FunFam" id="1.25.40.10:FF:000690">
    <property type="entry name" value="Pentatricopeptide repeat-containing protein"/>
    <property type="match status" value="1"/>
</dbReference>
<dbReference type="GO" id="GO:0003729">
    <property type="term" value="F:mRNA binding"/>
    <property type="evidence" value="ECO:0007669"/>
    <property type="project" value="UniProtKB-ARBA"/>
</dbReference>
<feature type="repeat" description="PPR" evidence="3">
    <location>
        <begin position="178"/>
        <end position="212"/>
    </location>
</feature>
<gene>
    <name evidence="5" type="primary">LOC120265836</name>
</gene>
<organism evidence="4 5">
    <name type="scientific">Dioscorea cayennensis subsp. rotundata</name>
    <name type="common">White Guinea yam</name>
    <name type="synonym">Dioscorea rotundata</name>
    <dbReference type="NCBI Taxonomy" id="55577"/>
    <lineage>
        <taxon>Eukaryota</taxon>
        <taxon>Viridiplantae</taxon>
        <taxon>Streptophyta</taxon>
        <taxon>Embryophyta</taxon>
        <taxon>Tracheophyta</taxon>
        <taxon>Spermatophyta</taxon>
        <taxon>Magnoliopsida</taxon>
        <taxon>Liliopsida</taxon>
        <taxon>Dioscoreales</taxon>
        <taxon>Dioscoreaceae</taxon>
        <taxon>Dioscorea</taxon>
    </lineage>
</organism>
<accession>A0AB40BST0</accession>
<keyword evidence="4" id="KW-1185">Reference proteome</keyword>
<feature type="repeat" description="PPR" evidence="3">
    <location>
        <begin position="379"/>
        <end position="413"/>
    </location>
</feature>